<evidence type="ECO:0000313" key="2">
    <source>
        <dbReference type="Proteomes" id="UP000183859"/>
    </source>
</evidence>
<reference evidence="2" key="1">
    <citation type="submission" date="2016-07" db="EMBL/GenBank/DDBJ databases">
        <title>Phaeobacter portensis sp. nov., a tropodithietic acid producing bacterium isolated from a German harbor.</title>
        <authorList>
            <person name="Freese H.M."/>
            <person name="Bunk B."/>
            <person name="Breider S."/>
            <person name="Brinkhoff T."/>
        </authorList>
    </citation>
    <scope>NUCLEOTIDE SEQUENCE [LARGE SCALE GENOMIC DNA]</scope>
    <source>
        <strain evidence="2">P97</strain>
        <plasmid evidence="2">pp97_a</plasmid>
    </source>
</reference>
<dbReference type="KEGG" id="php:PhaeoP97_03669"/>
<organism evidence="1 2">
    <name type="scientific">Phaeobacter porticola</name>
    <dbReference type="NCBI Taxonomy" id="1844006"/>
    <lineage>
        <taxon>Bacteria</taxon>
        <taxon>Pseudomonadati</taxon>
        <taxon>Pseudomonadota</taxon>
        <taxon>Alphaproteobacteria</taxon>
        <taxon>Rhodobacterales</taxon>
        <taxon>Roseobacteraceae</taxon>
        <taxon>Phaeobacter</taxon>
    </lineage>
</organism>
<name>A0A1L3IA29_9RHOB</name>
<dbReference type="Proteomes" id="UP000183859">
    <property type="component" value="Plasmid pP97_a"/>
</dbReference>
<proteinExistence type="predicted"/>
<keyword evidence="2" id="KW-1185">Reference proteome</keyword>
<protein>
    <submittedName>
        <fullName evidence="1">Putative leucine-responsive regulatory protein</fullName>
    </submittedName>
</protein>
<dbReference type="EMBL" id="CP016365">
    <property type="protein sequence ID" value="APG49020.1"/>
    <property type="molecule type" value="Genomic_DNA"/>
</dbReference>
<accession>A0A1L3IA29</accession>
<dbReference type="AlphaFoldDB" id="A0A1L3IA29"/>
<gene>
    <name evidence="1" type="ORF">PhaeoP97_03669</name>
</gene>
<geneLocation type="plasmid" evidence="2">
    <name>pp97_a</name>
</geneLocation>
<sequence>MQRYFACVLGFGPAMAPLHQCERDPPAPKRASDTARYRDMAEFQQFLVGRLTKLSPVAVIESSILLRRVKSGIARTP</sequence>
<keyword evidence="1" id="KW-0614">Plasmid</keyword>
<evidence type="ECO:0000313" key="1">
    <source>
        <dbReference type="EMBL" id="APG49020.1"/>
    </source>
</evidence>